<proteinExistence type="predicted"/>
<dbReference type="PANTHER" id="PTHR34229">
    <property type="entry name" value="METAL TRANSPORT PROTEIN HI_1621-RELATED"/>
    <property type="match status" value="1"/>
</dbReference>
<evidence type="ECO:0000313" key="9">
    <source>
        <dbReference type="EMBL" id="TQL29010.1"/>
    </source>
</evidence>
<evidence type="ECO:0000259" key="8">
    <source>
        <dbReference type="Pfam" id="PF13190"/>
    </source>
</evidence>
<evidence type="ECO:0000313" key="10">
    <source>
        <dbReference type="Proteomes" id="UP000318336"/>
    </source>
</evidence>
<dbReference type="Pfam" id="PF01891">
    <property type="entry name" value="CbiM"/>
    <property type="match status" value="1"/>
</dbReference>
<dbReference type="RefSeq" id="WP_142007767.1">
    <property type="nucleotide sequence ID" value="NZ_CAJTBP010000001.1"/>
</dbReference>
<sequence>MHVPDGFLDVPTSVATGVVAVGAVGLALRKAAPEIKESGPALPGLVAAFVFATQMVNFPVGAGTSGHLMGGALAAALVGPWTAVLVMTVVLLIQGVLFADGGLTALGTNVSVLGAVTVLAGYLVMAALLRVLPKTRGSVVAASSIGALVSVPAAALVFTGLYALGGTVDIPTGRVAAAMVGWHTLIGIGEALITGAVVSAVLTTRPDLVYVARHLRRDLQLVDAQGNSRTVAADEVGARPATRVGRTPVLAFLAASLVVAGTVSYFASANPDGLETVAEKFGFTSQDHALVDSPTADYGIAGIDNAFLSGGLAGILGVLVTVLVGAGIAWVVRRGARRDDDRAPAGTHDDTPVGSR</sequence>
<comment type="subcellular location">
    <subcellularLocation>
        <location evidence="1">Cell membrane</location>
        <topology evidence="1">Multi-pass membrane protein</topology>
    </subcellularLocation>
</comment>
<feature type="domain" description="PDGLE" evidence="8">
    <location>
        <begin position="247"/>
        <end position="334"/>
    </location>
</feature>
<keyword evidence="10" id="KW-1185">Reference proteome</keyword>
<dbReference type="InterPro" id="IPR025937">
    <property type="entry name" value="PDGLE_dom"/>
</dbReference>
<organism evidence="9 10">
    <name type="scientific">Barrientosiimonas humi</name>
    <dbReference type="NCBI Taxonomy" id="999931"/>
    <lineage>
        <taxon>Bacteria</taxon>
        <taxon>Bacillati</taxon>
        <taxon>Actinomycetota</taxon>
        <taxon>Actinomycetes</taxon>
        <taxon>Micrococcales</taxon>
        <taxon>Dermacoccaceae</taxon>
        <taxon>Barrientosiimonas</taxon>
    </lineage>
</organism>
<dbReference type="Proteomes" id="UP000318336">
    <property type="component" value="Unassembled WGS sequence"/>
</dbReference>
<dbReference type="GO" id="GO:0005886">
    <property type="term" value="C:plasma membrane"/>
    <property type="evidence" value="ECO:0007669"/>
    <property type="project" value="UniProtKB-SubCell"/>
</dbReference>
<reference evidence="9 10" key="1">
    <citation type="submission" date="2019-06" db="EMBL/GenBank/DDBJ databases">
        <title>Sequencing the genomes of 1000 actinobacteria strains.</title>
        <authorList>
            <person name="Klenk H.-P."/>
        </authorList>
    </citation>
    <scope>NUCLEOTIDE SEQUENCE [LARGE SCALE GENOMIC DNA]</scope>
    <source>
        <strain evidence="9 10">DSM 24617</strain>
    </source>
</reference>
<keyword evidence="2" id="KW-0813">Transport</keyword>
<dbReference type="AlphaFoldDB" id="A0A542WZK8"/>
<evidence type="ECO:0000256" key="1">
    <source>
        <dbReference type="ARBA" id="ARBA00004651"/>
    </source>
</evidence>
<evidence type="ECO:0000256" key="7">
    <source>
        <dbReference type="SAM" id="Phobius"/>
    </source>
</evidence>
<evidence type="ECO:0000256" key="3">
    <source>
        <dbReference type="ARBA" id="ARBA00022475"/>
    </source>
</evidence>
<dbReference type="InterPro" id="IPR002751">
    <property type="entry name" value="CbiM/NikMN"/>
</dbReference>
<name>A0A542WZK8_9MICO</name>
<accession>A0A542WZK8</accession>
<feature type="transmembrane region" description="Helical" evidence="7">
    <location>
        <begin position="312"/>
        <end position="332"/>
    </location>
</feature>
<evidence type="ECO:0000256" key="6">
    <source>
        <dbReference type="ARBA" id="ARBA00023136"/>
    </source>
</evidence>
<feature type="transmembrane region" description="Helical" evidence="7">
    <location>
        <begin position="7"/>
        <end position="28"/>
    </location>
</feature>
<feature type="transmembrane region" description="Helical" evidence="7">
    <location>
        <begin position="249"/>
        <end position="267"/>
    </location>
</feature>
<keyword evidence="5 7" id="KW-1133">Transmembrane helix</keyword>
<keyword evidence="6 7" id="KW-0472">Membrane</keyword>
<dbReference type="EMBL" id="VFOK01000002">
    <property type="protein sequence ID" value="TQL29010.1"/>
    <property type="molecule type" value="Genomic_DNA"/>
</dbReference>
<keyword evidence="4 7" id="KW-0812">Transmembrane</keyword>
<feature type="transmembrane region" description="Helical" evidence="7">
    <location>
        <begin position="139"/>
        <end position="162"/>
    </location>
</feature>
<feature type="transmembrane region" description="Helical" evidence="7">
    <location>
        <begin position="110"/>
        <end position="132"/>
    </location>
</feature>
<feature type="transmembrane region" description="Helical" evidence="7">
    <location>
        <begin position="72"/>
        <end position="98"/>
    </location>
</feature>
<evidence type="ECO:0000256" key="4">
    <source>
        <dbReference type="ARBA" id="ARBA00022692"/>
    </source>
</evidence>
<keyword evidence="3" id="KW-1003">Cell membrane</keyword>
<dbReference type="GO" id="GO:0000041">
    <property type="term" value="P:transition metal ion transport"/>
    <property type="evidence" value="ECO:0007669"/>
    <property type="project" value="InterPro"/>
</dbReference>
<evidence type="ECO:0000256" key="2">
    <source>
        <dbReference type="ARBA" id="ARBA00022448"/>
    </source>
</evidence>
<dbReference type="PANTHER" id="PTHR34229:SF1">
    <property type="entry name" value="METAL TRANSPORT PROTEIN HI_1621-RELATED"/>
    <property type="match status" value="1"/>
</dbReference>
<feature type="transmembrane region" description="Helical" evidence="7">
    <location>
        <begin position="182"/>
        <end position="203"/>
    </location>
</feature>
<evidence type="ECO:0000256" key="5">
    <source>
        <dbReference type="ARBA" id="ARBA00022989"/>
    </source>
</evidence>
<dbReference type="Gene3D" id="1.10.1760.20">
    <property type="match status" value="1"/>
</dbReference>
<protein>
    <submittedName>
        <fullName evidence="9">Cobalt/nickel transport system permease protein</fullName>
    </submittedName>
</protein>
<comment type="caution">
    <text evidence="9">The sequence shown here is derived from an EMBL/GenBank/DDBJ whole genome shotgun (WGS) entry which is preliminary data.</text>
</comment>
<feature type="transmembrane region" description="Helical" evidence="7">
    <location>
        <begin position="40"/>
        <end position="60"/>
    </location>
</feature>
<dbReference type="OrthoDB" id="5395048at2"/>
<dbReference type="Pfam" id="PF13190">
    <property type="entry name" value="PDGLE"/>
    <property type="match status" value="1"/>
</dbReference>
<gene>
    <name evidence="9" type="ORF">FB554_3323</name>
</gene>